<evidence type="ECO:0000256" key="3">
    <source>
        <dbReference type="ARBA" id="ARBA00022679"/>
    </source>
</evidence>
<dbReference type="STRING" id="71139.A0A059BLV0"/>
<dbReference type="GO" id="GO:0051082">
    <property type="term" value="F:unfolded protein binding"/>
    <property type="evidence" value="ECO:0000318"/>
    <property type="project" value="GO_Central"/>
</dbReference>
<dbReference type="OMA" id="EYDHENV"/>
<evidence type="ECO:0000256" key="1">
    <source>
        <dbReference type="ARBA" id="ARBA00012513"/>
    </source>
</evidence>
<dbReference type="InParanoid" id="A0A059BLV0"/>
<dbReference type="PANTHER" id="PTHR13954">
    <property type="entry name" value="IRE1-RELATED"/>
    <property type="match status" value="1"/>
</dbReference>
<keyword evidence="3" id="KW-0808">Transferase</keyword>
<protein>
    <recommendedName>
        <fullName evidence="1">non-specific serine/threonine protein kinase</fullName>
        <ecNumber evidence="1">2.7.11.1</ecNumber>
    </recommendedName>
</protein>
<dbReference type="InterPro" id="IPR038357">
    <property type="entry name" value="KEN_sf"/>
</dbReference>
<dbReference type="Gene3D" id="1.20.1440.180">
    <property type="entry name" value="KEN domain"/>
    <property type="match status" value="1"/>
</dbReference>
<dbReference type="Gene3D" id="3.30.200.20">
    <property type="entry name" value="Phosphorylase Kinase, domain 1"/>
    <property type="match status" value="1"/>
</dbReference>
<dbReference type="Gramene" id="KCW66851">
    <property type="protein sequence ID" value="KCW66851"/>
    <property type="gene ID" value="EUGRSUZ_F00613"/>
</dbReference>
<dbReference type="PROSITE" id="PS51392">
    <property type="entry name" value="KEN"/>
    <property type="match status" value="1"/>
</dbReference>
<evidence type="ECO:0000256" key="7">
    <source>
        <dbReference type="ARBA" id="ARBA00022840"/>
    </source>
</evidence>
<sequence length="581" mass="65147">MSMQKRARVNNEDDCRDILVPSSDVISTVGASSSPDLSEPNLPSQSAVFSPVISDLELLESCPVALASAPEEWSCLTDLLPRSVNAEVEVSDTKVPQGTFSRDHGKKINYRIFDRKVEYAFEGRIDNIRSNGDELMKLNSLPDGGTGWRKFGKICVSRKEIAKGSNGTIVLEGIYEDRPVAVKRLVRAHCDVASNEIQILMSSDQHKNIVCYHGVEYDPDFVYLALERCACSLDDLIQAHSDSSNNSVFRGDPASTDDYKIKLDSVRGMMQDVNLWRADGYPSPLLQKLMRNVVSGLSHLHDLRIIHRDLKPQNVLITKNRPFCAQLSGMGISKPLSEDKSSLGYHVDVCLAGCGTSGWRAPELLLHGGRQTQAMDVFSLGCVLCFFFTRGRHPFGENLERDYNIVCNKMDLSFVDIPEAHDLFSCLLNQDPKLRPKASEVLHHPFFWSSKMRLSFLSDVSNKAEFETGAGNLDLLNALESTAQSVFVGNWEDKIEPAVRAELWRRRHYDGSLVRHLLRAVRNVYSHHMEFPEEVKEILGPVDDGLDAYFAIRFPKLLIESYRVVSQICVRKELLAGVLSK</sequence>
<dbReference type="InterPro" id="IPR008271">
    <property type="entry name" value="Ser/Thr_kinase_AS"/>
</dbReference>
<evidence type="ECO:0000256" key="4">
    <source>
        <dbReference type="ARBA" id="ARBA00022729"/>
    </source>
</evidence>
<proteinExistence type="predicted"/>
<name>A0A059BLV0_EUCGR</name>
<dbReference type="GO" id="GO:0004521">
    <property type="term" value="F:RNA endonuclease activity"/>
    <property type="evidence" value="ECO:0000318"/>
    <property type="project" value="GO_Central"/>
</dbReference>
<dbReference type="Pfam" id="PF06479">
    <property type="entry name" value="Ribonuc_2-5A"/>
    <property type="match status" value="1"/>
</dbReference>
<dbReference type="EC" id="2.7.11.1" evidence="1"/>
<organism evidence="10">
    <name type="scientific">Eucalyptus grandis</name>
    <name type="common">Flooded gum</name>
    <dbReference type="NCBI Taxonomy" id="71139"/>
    <lineage>
        <taxon>Eukaryota</taxon>
        <taxon>Viridiplantae</taxon>
        <taxon>Streptophyta</taxon>
        <taxon>Embryophyta</taxon>
        <taxon>Tracheophyta</taxon>
        <taxon>Spermatophyta</taxon>
        <taxon>Magnoliopsida</taxon>
        <taxon>eudicotyledons</taxon>
        <taxon>Gunneridae</taxon>
        <taxon>Pentapetalae</taxon>
        <taxon>rosids</taxon>
        <taxon>malvids</taxon>
        <taxon>Myrtales</taxon>
        <taxon>Myrtaceae</taxon>
        <taxon>Myrtoideae</taxon>
        <taxon>Eucalypteae</taxon>
        <taxon>Eucalyptus</taxon>
    </lineage>
</organism>
<dbReference type="InterPro" id="IPR011009">
    <property type="entry name" value="Kinase-like_dom_sf"/>
</dbReference>
<evidence type="ECO:0000259" key="8">
    <source>
        <dbReference type="PROSITE" id="PS50011"/>
    </source>
</evidence>
<feature type="domain" description="KEN" evidence="9">
    <location>
        <begin position="450"/>
        <end position="581"/>
    </location>
</feature>
<evidence type="ECO:0000313" key="10">
    <source>
        <dbReference type="EMBL" id="KCW66851.1"/>
    </source>
</evidence>
<evidence type="ECO:0000256" key="5">
    <source>
        <dbReference type="ARBA" id="ARBA00022741"/>
    </source>
</evidence>
<dbReference type="InterPro" id="IPR000719">
    <property type="entry name" value="Prot_kinase_dom"/>
</dbReference>
<evidence type="ECO:0000256" key="2">
    <source>
        <dbReference type="ARBA" id="ARBA00022527"/>
    </source>
</evidence>
<dbReference type="GO" id="GO:0036498">
    <property type="term" value="P:IRE1-mediated unfolded protein response"/>
    <property type="evidence" value="ECO:0000318"/>
    <property type="project" value="GO_Central"/>
</dbReference>
<accession>A0A059BLV0</accession>
<dbReference type="AlphaFoldDB" id="A0A059BLV0"/>
<dbReference type="PANTHER" id="PTHR13954:SF6">
    <property type="entry name" value="NON-SPECIFIC SERINE_THREONINE PROTEIN KINASE"/>
    <property type="match status" value="1"/>
</dbReference>
<dbReference type="GO" id="GO:0004674">
    <property type="term" value="F:protein serine/threonine kinase activity"/>
    <property type="evidence" value="ECO:0000318"/>
    <property type="project" value="GO_Central"/>
</dbReference>
<evidence type="ECO:0000259" key="9">
    <source>
        <dbReference type="PROSITE" id="PS51392"/>
    </source>
</evidence>
<keyword evidence="2" id="KW-0723">Serine/threonine-protein kinase</keyword>
<keyword evidence="6" id="KW-0418">Kinase</keyword>
<dbReference type="PROSITE" id="PS50011">
    <property type="entry name" value="PROTEIN_KINASE_DOM"/>
    <property type="match status" value="1"/>
</dbReference>
<keyword evidence="4" id="KW-0732">Signal</keyword>
<dbReference type="GO" id="GO:0006397">
    <property type="term" value="P:mRNA processing"/>
    <property type="evidence" value="ECO:0007669"/>
    <property type="project" value="InterPro"/>
</dbReference>
<dbReference type="Pfam" id="PF00069">
    <property type="entry name" value="Pkinase"/>
    <property type="match status" value="1"/>
</dbReference>
<dbReference type="EMBL" id="KK198758">
    <property type="protein sequence ID" value="KCW66851.1"/>
    <property type="molecule type" value="Genomic_DNA"/>
</dbReference>
<evidence type="ECO:0000256" key="6">
    <source>
        <dbReference type="ARBA" id="ARBA00022777"/>
    </source>
</evidence>
<dbReference type="SMART" id="SM00580">
    <property type="entry name" value="PUG"/>
    <property type="match status" value="1"/>
</dbReference>
<dbReference type="SMART" id="SM00220">
    <property type="entry name" value="S_TKc"/>
    <property type="match status" value="1"/>
</dbReference>
<dbReference type="FunFam" id="3.30.200.20:FF:000077">
    <property type="entry name" value="Putative Serine/threonine-protein kinase/endoribonuclease IRE1"/>
    <property type="match status" value="1"/>
</dbReference>
<dbReference type="Gene3D" id="1.10.510.10">
    <property type="entry name" value="Transferase(Phosphotransferase) domain 1"/>
    <property type="match status" value="1"/>
</dbReference>
<dbReference type="SUPFAM" id="SSF56112">
    <property type="entry name" value="Protein kinase-like (PK-like)"/>
    <property type="match status" value="1"/>
</dbReference>
<reference evidence="10" key="1">
    <citation type="submission" date="2013-07" db="EMBL/GenBank/DDBJ databases">
        <title>The genome of Eucalyptus grandis.</title>
        <authorList>
            <person name="Schmutz J."/>
            <person name="Hayes R."/>
            <person name="Myburg A."/>
            <person name="Tuskan G."/>
            <person name="Grattapaglia D."/>
            <person name="Rokhsar D.S."/>
        </authorList>
    </citation>
    <scope>NUCLEOTIDE SEQUENCE</scope>
    <source>
        <tissue evidence="10">Leaf extractions</tissue>
    </source>
</reference>
<dbReference type="GO" id="GO:0070059">
    <property type="term" value="P:intrinsic apoptotic signaling pathway in response to endoplasmic reticulum stress"/>
    <property type="evidence" value="ECO:0000318"/>
    <property type="project" value="GO_Central"/>
</dbReference>
<keyword evidence="7" id="KW-0067">ATP-binding</keyword>
<feature type="domain" description="Protein kinase" evidence="8">
    <location>
        <begin position="155"/>
        <end position="447"/>
    </location>
</feature>
<dbReference type="GO" id="GO:0005783">
    <property type="term" value="C:endoplasmic reticulum"/>
    <property type="evidence" value="ECO:0000318"/>
    <property type="project" value="GO_Central"/>
</dbReference>
<dbReference type="InterPro" id="IPR010513">
    <property type="entry name" value="KEN_dom"/>
</dbReference>
<dbReference type="PROSITE" id="PS00108">
    <property type="entry name" value="PROTEIN_KINASE_ST"/>
    <property type="match status" value="1"/>
</dbReference>
<dbReference type="InterPro" id="IPR045133">
    <property type="entry name" value="IRE1/2-like"/>
</dbReference>
<dbReference type="GO" id="GO:0005524">
    <property type="term" value="F:ATP binding"/>
    <property type="evidence" value="ECO:0007669"/>
    <property type="project" value="UniProtKB-KW"/>
</dbReference>
<keyword evidence="5" id="KW-0547">Nucleotide-binding</keyword>
<dbReference type="FunFam" id="1.10.510.10:FF:000463">
    <property type="entry name" value="Serine/threonine-protein kinase/endoribonuclease IRE1a"/>
    <property type="match status" value="1"/>
</dbReference>
<gene>
    <name evidence="10" type="ORF">EUGRSUZ_F00613</name>
</gene>